<evidence type="ECO:0000313" key="4">
    <source>
        <dbReference type="Proteomes" id="UP000660729"/>
    </source>
</evidence>
<protein>
    <recommendedName>
        <fullName evidence="2">GRF-like zinc ribbon domain-containing protein</fullName>
    </recommendedName>
</protein>
<evidence type="ECO:0000259" key="2">
    <source>
        <dbReference type="Pfam" id="PF23549"/>
    </source>
</evidence>
<feature type="domain" description="GRF-like zinc ribbon" evidence="2">
    <location>
        <begin position="147"/>
        <end position="198"/>
    </location>
</feature>
<feature type="region of interest" description="Disordered" evidence="1">
    <location>
        <begin position="1"/>
        <end position="22"/>
    </location>
</feature>
<organism evidence="3 4">
    <name type="scientific">Pseudocercospora fuligena</name>
    <dbReference type="NCBI Taxonomy" id="685502"/>
    <lineage>
        <taxon>Eukaryota</taxon>
        <taxon>Fungi</taxon>
        <taxon>Dikarya</taxon>
        <taxon>Ascomycota</taxon>
        <taxon>Pezizomycotina</taxon>
        <taxon>Dothideomycetes</taxon>
        <taxon>Dothideomycetidae</taxon>
        <taxon>Mycosphaerellales</taxon>
        <taxon>Mycosphaerellaceae</taxon>
        <taxon>Pseudocercospora</taxon>
    </lineage>
</organism>
<feature type="compositionally biased region" description="Polar residues" evidence="1">
    <location>
        <begin position="38"/>
        <end position="55"/>
    </location>
</feature>
<feature type="compositionally biased region" description="Polar residues" evidence="1">
    <location>
        <begin position="73"/>
        <end position="87"/>
    </location>
</feature>
<dbReference type="Proteomes" id="UP000660729">
    <property type="component" value="Unassembled WGS sequence"/>
</dbReference>
<dbReference type="AlphaFoldDB" id="A0A8H6RYL5"/>
<dbReference type="EMBL" id="JABCIY010000001">
    <property type="protein sequence ID" value="KAF7198591.1"/>
    <property type="molecule type" value="Genomic_DNA"/>
</dbReference>
<keyword evidence="4" id="KW-1185">Reference proteome</keyword>
<evidence type="ECO:0000256" key="1">
    <source>
        <dbReference type="SAM" id="MobiDB-lite"/>
    </source>
</evidence>
<dbReference type="Pfam" id="PF23549">
    <property type="entry name" value="Zn_ribbon_GRF_2"/>
    <property type="match status" value="1"/>
</dbReference>
<feature type="compositionally biased region" description="Polar residues" evidence="1">
    <location>
        <begin position="11"/>
        <end position="21"/>
    </location>
</feature>
<name>A0A8H6RYL5_9PEZI</name>
<accession>A0A8H6RYL5</accession>
<proteinExistence type="predicted"/>
<comment type="caution">
    <text evidence="3">The sequence shown here is derived from an EMBL/GenBank/DDBJ whole genome shotgun (WGS) entry which is preliminary data.</text>
</comment>
<dbReference type="InterPro" id="IPR056444">
    <property type="entry name" value="Zn_ribbon_GRF_2"/>
</dbReference>
<evidence type="ECO:0000313" key="3">
    <source>
        <dbReference type="EMBL" id="KAF7198591.1"/>
    </source>
</evidence>
<dbReference type="OrthoDB" id="4469945at2759"/>
<reference evidence="3" key="1">
    <citation type="submission" date="2020-04" db="EMBL/GenBank/DDBJ databases">
        <title>Draft genome resource of the tomato pathogen Pseudocercospora fuligena.</title>
        <authorList>
            <person name="Zaccaron A."/>
        </authorList>
    </citation>
    <scope>NUCLEOTIDE SEQUENCE</scope>
    <source>
        <strain evidence="3">PF001</strain>
    </source>
</reference>
<feature type="region of interest" description="Disordered" evidence="1">
    <location>
        <begin position="35"/>
        <end position="101"/>
    </location>
</feature>
<gene>
    <name evidence="3" type="ORF">HII31_00330</name>
</gene>
<sequence>MVSNKAADVNRVSTSASSPDTWQLVEALEGLAVDENTKSATEQTIATAGDQSPSGIQDKFSDTPATGSDDGDNNLNKDFGNNANVKTGNDRDTPSSTEVTALVPSTAVGKVSPSSTVIVKKETANTEIGSSSPPPHDLYGVNKPSKLCRSCDRPATPKTVGPENENGNVGRHYYACENKVCPSYDEKYEQGWVAWRDNKGVQESNPPCFCGSPSRQDRIGKDEGKRGQGFWSCAEGDCNYHSQDIMGKTVWNGERVAFMPWLV</sequence>